<protein>
    <submittedName>
        <fullName evidence="1">Uncharacterized protein</fullName>
    </submittedName>
</protein>
<evidence type="ECO:0000313" key="1">
    <source>
        <dbReference type="EMBL" id="MEX3936903.1"/>
    </source>
</evidence>
<comment type="caution">
    <text evidence="1">The sequence shown here is derived from an EMBL/GenBank/DDBJ whole genome shotgun (WGS) entry which is preliminary data.</text>
</comment>
<sequence>MIWTVTLSGAHWRDVDPSLFREHQTVPDWSTVECDEVDVSGEMVELRRGELKLLVPCGAILAAIKA</sequence>
<gene>
    <name evidence="1" type="ORF">AB4Y32_34990</name>
</gene>
<evidence type="ECO:0000313" key="2">
    <source>
        <dbReference type="Proteomes" id="UP001558850"/>
    </source>
</evidence>
<accession>A0ACC6UB27</accession>
<name>A0ACC6UB27_9BURK</name>
<proteinExistence type="predicted"/>
<organism evidence="1 2">
    <name type="scientific">Paraburkholderia phymatum</name>
    <dbReference type="NCBI Taxonomy" id="148447"/>
    <lineage>
        <taxon>Bacteria</taxon>
        <taxon>Pseudomonadati</taxon>
        <taxon>Pseudomonadota</taxon>
        <taxon>Betaproteobacteria</taxon>
        <taxon>Burkholderiales</taxon>
        <taxon>Burkholderiaceae</taxon>
        <taxon>Paraburkholderia</taxon>
    </lineage>
</organism>
<dbReference type="EMBL" id="JBFRCH010000040">
    <property type="protein sequence ID" value="MEX3936903.1"/>
    <property type="molecule type" value="Genomic_DNA"/>
</dbReference>
<dbReference type="Proteomes" id="UP001558850">
    <property type="component" value="Unassembled WGS sequence"/>
</dbReference>
<keyword evidence="2" id="KW-1185">Reference proteome</keyword>
<reference evidence="1" key="1">
    <citation type="submission" date="2024-07" db="EMBL/GenBank/DDBJ databases">
        <title>A survey of Mimosa microsymbionts across Brazilian biomes reveals a high diversity of Paraburkholderia nodulating endemic species, but also that Cupriavidus is common as a symbiont of widespread species.</title>
        <authorList>
            <person name="Rouws L."/>
            <person name="Barauna A."/>
            <person name="Beukes C."/>
            <person name="Rouws J.R.C."/>
            <person name="De Faria S.M."/>
            <person name="Gross E."/>
            <person name="Bueno Dos Reis Junior F."/>
            <person name="Simon M.F."/>
            <person name="Maluk M."/>
            <person name="Odee D.W."/>
            <person name="Kenicer G."/>
            <person name="Young J.P.W."/>
            <person name="Reis V.M."/>
            <person name="Zilli J."/>
            <person name="James E.K."/>
        </authorList>
    </citation>
    <scope>NUCLEOTIDE SEQUENCE</scope>
    <source>
        <strain evidence="1">EG181B</strain>
    </source>
</reference>